<dbReference type="RefSeq" id="WP_182558124.1">
    <property type="nucleotide sequence ID" value="NZ_JACGWT010000001.1"/>
</dbReference>
<dbReference type="GO" id="GO:0003723">
    <property type="term" value="F:RNA binding"/>
    <property type="evidence" value="ECO:0007669"/>
    <property type="project" value="InterPro"/>
</dbReference>
<dbReference type="SUPFAM" id="SSF52172">
    <property type="entry name" value="CheY-like"/>
    <property type="match status" value="1"/>
</dbReference>
<dbReference type="InterPro" id="IPR036388">
    <property type="entry name" value="WH-like_DNA-bd_sf"/>
</dbReference>
<dbReference type="Gene3D" id="1.10.10.10">
    <property type="entry name" value="Winged helix-like DNA-binding domain superfamily/Winged helix DNA-binding domain"/>
    <property type="match status" value="1"/>
</dbReference>
<dbReference type="PIRSF" id="PIRSF036625">
    <property type="entry name" value="GAF_ANTAR"/>
    <property type="match status" value="1"/>
</dbReference>
<name>A0A7W3INT7_9ACTN</name>
<dbReference type="InterPro" id="IPR003018">
    <property type="entry name" value="GAF"/>
</dbReference>
<evidence type="ECO:0000256" key="4">
    <source>
        <dbReference type="ARBA" id="ARBA00023163"/>
    </source>
</evidence>
<evidence type="ECO:0000313" key="7">
    <source>
        <dbReference type="Proteomes" id="UP000523079"/>
    </source>
</evidence>
<dbReference type="SMART" id="SM01012">
    <property type="entry name" value="ANTAR"/>
    <property type="match status" value="1"/>
</dbReference>
<dbReference type="InterPro" id="IPR011006">
    <property type="entry name" value="CheY-like_superfamily"/>
</dbReference>
<dbReference type="SUPFAM" id="SSF55781">
    <property type="entry name" value="GAF domain-like"/>
    <property type="match status" value="1"/>
</dbReference>
<dbReference type="InterPro" id="IPR005561">
    <property type="entry name" value="ANTAR"/>
</dbReference>
<dbReference type="Gene3D" id="3.30.450.40">
    <property type="match status" value="1"/>
</dbReference>
<evidence type="ECO:0000256" key="2">
    <source>
        <dbReference type="ARBA" id="ARBA00022777"/>
    </source>
</evidence>
<organism evidence="6 7">
    <name type="scientific">Microlunatus kandeliicorticis</name>
    <dbReference type="NCBI Taxonomy" id="1759536"/>
    <lineage>
        <taxon>Bacteria</taxon>
        <taxon>Bacillati</taxon>
        <taxon>Actinomycetota</taxon>
        <taxon>Actinomycetes</taxon>
        <taxon>Propionibacteriales</taxon>
        <taxon>Propionibacteriaceae</taxon>
        <taxon>Microlunatus</taxon>
    </lineage>
</organism>
<evidence type="ECO:0000313" key="6">
    <source>
        <dbReference type="EMBL" id="MBA8792470.1"/>
    </source>
</evidence>
<dbReference type="InterPro" id="IPR012074">
    <property type="entry name" value="GAF_ANTAR"/>
</dbReference>
<dbReference type="GO" id="GO:0016301">
    <property type="term" value="F:kinase activity"/>
    <property type="evidence" value="ECO:0007669"/>
    <property type="project" value="UniProtKB-KW"/>
</dbReference>
<evidence type="ECO:0000256" key="1">
    <source>
        <dbReference type="ARBA" id="ARBA00022679"/>
    </source>
</evidence>
<evidence type="ECO:0000259" key="5">
    <source>
        <dbReference type="PROSITE" id="PS50921"/>
    </source>
</evidence>
<dbReference type="Pfam" id="PF03861">
    <property type="entry name" value="ANTAR"/>
    <property type="match status" value="1"/>
</dbReference>
<sequence length="246" mass="26859">MDTTQMMSAAEQFARAVNESAHECERLQRGVELVAELVPGCHHVGAAIRDKRGLRPWAWTDEVGPGSIARQMAAQEGPSLDSLHSACSVASNDVESDRRWPIWGRQAARELGVRTAAAFVLTGYDQQGRAQSLGTLTLYSDDVDAFDDVRMRLAHELSTHLAIALAASREIRQRGDAMESRTVIGQAIGILMERFALDPDRAFGVLQRLSQTNNRRIVDLATEPVTTRDLSCLHAGANARATVPTS</sequence>
<dbReference type="AlphaFoldDB" id="A0A7W3INT7"/>
<proteinExistence type="predicted"/>
<dbReference type="PROSITE" id="PS50921">
    <property type="entry name" value="ANTAR"/>
    <property type="match status" value="1"/>
</dbReference>
<comment type="caution">
    <text evidence="6">The sequence shown here is derived from an EMBL/GenBank/DDBJ whole genome shotgun (WGS) entry which is preliminary data.</text>
</comment>
<feature type="domain" description="ANTAR" evidence="5">
    <location>
        <begin position="164"/>
        <end position="225"/>
    </location>
</feature>
<keyword evidence="4" id="KW-0804">Transcription</keyword>
<dbReference type="Pfam" id="PF13185">
    <property type="entry name" value="GAF_2"/>
    <property type="match status" value="1"/>
</dbReference>
<gene>
    <name evidence="6" type="ORF">FHX74_000064</name>
</gene>
<accession>A0A7W3INT7</accession>
<dbReference type="Proteomes" id="UP000523079">
    <property type="component" value="Unassembled WGS sequence"/>
</dbReference>
<keyword evidence="2" id="KW-0418">Kinase</keyword>
<protein>
    <submittedName>
        <fullName evidence="6">GAF domain-containing protein</fullName>
    </submittedName>
</protein>
<evidence type="ECO:0000256" key="3">
    <source>
        <dbReference type="ARBA" id="ARBA00023015"/>
    </source>
</evidence>
<keyword evidence="3" id="KW-0805">Transcription regulation</keyword>
<keyword evidence="1" id="KW-0808">Transferase</keyword>
<reference evidence="6 7" key="1">
    <citation type="submission" date="2020-07" db="EMBL/GenBank/DDBJ databases">
        <title>Sequencing the genomes of 1000 actinobacteria strains.</title>
        <authorList>
            <person name="Klenk H.-P."/>
        </authorList>
    </citation>
    <scope>NUCLEOTIDE SEQUENCE [LARGE SCALE GENOMIC DNA]</scope>
    <source>
        <strain evidence="6 7">DSM 100723</strain>
    </source>
</reference>
<dbReference type="InterPro" id="IPR029016">
    <property type="entry name" value="GAF-like_dom_sf"/>
</dbReference>
<keyword evidence="7" id="KW-1185">Reference proteome</keyword>
<dbReference type="EMBL" id="JACGWT010000001">
    <property type="protein sequence ID" value="MBA8792470.1"/>
    <property type="molecule type" value="Genomic_DNA"/>
</dbReference>